<name>A0A845Q7L6_9HYPH</name>
<dbReference type="OrthoDB" id="9833328at2"/>
<dbReference type="EMBL" id="WXYQ01000001">
    <property type="protein sequence ID" value="NBG94633.1"/>
    <property type="molecule type" value="Genomic_DNA"/>
</dbReference>
<dbReference type="GeneID" id="300653621"/>
<evidence type="ECO:0000313" key="2">
    <source>
        <dbReference type="EMBL" id="NBG94633.1"/>
    </source>
</evidence>
<comment type="caution">
    <text evidence="2">The sequence shown here is derived from an EMBL/GenBank/DDBJ whole genome shotgun (WGS) entry which is preliminary data.</text>
</comment>
<evidence type="ECO:0000313" key="3">
    <source>
        <dbReference type="Proteomes" id="UP000470384"/>
    </source>
</evidence>
<dbReference type="Proteomes" id="UP000470384">
    <property type="component" value="Unassembled WGS sequence"/>
</dbReference>
<keyword evidence="3" id="KW-1185">Reference proteome</keyword>
<feature type="chain" id="PRO_5032403159" evidence="1">
    <location>
        <begin position="27"/>
        <end position="269"/>
    </location>
</feature>
<protein>
    <submittedName>
        <fullName evidence="2">Uncharacterized protein</fullName>
    </submittedName>
</protein>
<evidence type="ECO:0000256" key="1">
    <source>
        <dbReference type="SAM" id="SignalP"/>
    </source>
</evidence>
<organism evidence="2 3">
    <name type="scientific">Pyruvatibacter mobilis</name>
    <dbReference type="NCBI Taxonomy" id="1712261"/>
    <lineage>
        <taxon>Bacteria</taxon>
        <taxon>Pseudomonadati</taxon>
        <taxon>Pseudomonadota</taxon>
        <taxon>Alphaproteobacteria</taxon>
        <taxon>Hyphomicrobiales</taxon>
        <taxon>Parvibaculaceae</taxon>
        <taxon>Pyruvatibacter</taxon>
    </lineage>
</organism>
<feature type="signal peptide" evidence="1">
    <location>
        <begin position="1"/>
        <end position="26"/>
    </location>
</feature>
<reference evidence="2 3" key="1">
    <citation type="journal article" date="2016" name="Int. J. Syst. Evol. Microbiol.">
        <title>Pyruvatibacter mobilis gen. nov., sp. nov., a marine bacterium from the culture broth of Picochlorum sp. 122.</title>
        <authorList>
            <person name="Wang G."/>
            <person name="Tang M."/>
            <person name="Wu H."/>
            <person name="Dai S."/>
            <person name="Li T."/>
            <person name="Chen C."/>
            <person name="He H."/>
            <person name="Fan J."/>
            <person name="Xiang W."/>
            <person name="Li X."/>
        </authorList>
    </citation>
    <scope>NUCLEOTIDE SEQUENCE [LARGE SCALE GENOMIC DNA]</scope>
    <source>
        <strain evidence="2 3">GYP-11</strain>
    </source>
</reference>
<dbReference type="AlphaFoldDB" id="A0A845Q7L6"/>
<keyword evidence="1" id="KW-0732">Signal</keyword>
<dbReference type="RefSeq" id="WP_160586699.1">
    <property type="nucleotide sequence ID" value="NZ_BMHN01000001.1"/>
</dbReference>
<sequence>MRILMKTLAMAWALGVLSLVPLSPAAAQYGGDALSRMNDVQRNALTDGCWKRYAGNDRKRNACLQGQAYWQNALRDGCHQRYSGNGSKLDRCLDTSNLYGGYGGNSGYQGHSDNYGNSYGQTDGRLFDKALETGCDARFPRFSNDYDACMRGNHYSRSAHADGCNRLYGGGGNRYYRCLDSYRSGGISNYSGGSGFFGGNSGGSGSSLGGLSDIQQNALKDGCWQRYAGNERKRYSCLKGEAHWRDALRDGCWQRYNGNQKKLNRCLDY</sequence>
<proteinExistence type="predicted"/>
<accession>A0A845Q7L6</accession>
<gene>
    <name evidence="2" type="ORF">GTQ45_02690</name>
</gene>